<dbReference type="Pfam" id="PF00196">
    <property type="entry name" value="GerE"/>
    <property type="match status" value="1"/>
</dbReference>
<dbReference type="PRINTS" id="PR00038">
    <property type="entry name" value="HTHLUXR"/>
</dbReference>
<dbReference type="PANTHER" id="PTHR16305">
    <property type="entry name" value="TESTICULAR SOLUBLE ADENYLYL CYCLASE"/>
    <property type="match status" value="1"/>
</dbReference>
<dbReference type="SUPFAM" id="SSF52540">
    <property type="entry name" value="P-loop containing nucleoside triphosphate hydrolases"/>
    <property type="match status" value="1"/>
</dbReference>
<evidence type="ECO:0000259" key="3">
    <source>
        <dbReference type="PROSITE" id="PS50043"/>
    </source>
</evidence>
<dbReference type="InterPro" id="IPR041664">
    <property type="entry name" value="AAA_16"/>
</dbReference>
<dbReference type="Gene3D" id="1.10.10.10">
    <property type="entry name" value="Winged helix-like DNA-binding domain superfamily/Winged helix DNA-binding domain"/>
    <property type="match status" value="1"/>
</dbReference>
<dbReference type="SUPFAM" id="SSF46894">
    <property type="entry name" value="C-terminal effector domain of the bipartite response regulators"/>
    <property type="match status" value="1"/>
</dbReference>
<evidence type="ECO:0000313" key="4">
    <source>
        <dbReference type="EMBL" id="GAA4991390.1"/>
    </source>
</evidence>
<dbReference type="InterPro" id="IPR016032">
    <property type="entry name" value="Sig_transdc_resp-reg_C-effctor"/>
</dbReference>
<evidence type="ECO:0000256" key="1">
    <source>
        <dbReference type="ARBA" id="ARBA00022741"/>
    </source>
</evidence>
<gene>
    <name evidence="4" type="ORF">GCM10023205_74280</name>
</gene>
<reference evidence="5" key="1">
    <citation type="journal article" date="2019" name="Int. J. Syst. Evol. Microbiol.">
        <title>The Global Catalogue of Microorganisms (GCM) 10K type strain sequencing project: providing services to taxonomists for standard genome sequencing and annotation.</title>
        <authorList>
            <consortium name="The Broad Institute Genomics Platform"/>
            <consortium name="The Broad Institute Genome Sequencing Center for Infectious Disease"/>
            <person name="Wu L."/>
            <person name="Ma J."/>
        </authorList>
    </citation>
    <scope>NUCLEOTIDE SEQUENCE [LARGE SCALE GENOMIC DNA]</scope>
    <source>
        <strain evidence="5">JCM 17986</strain>
    </source>
</reference>
<keyword evidence="5" id="KW-1185">Reference proteome</keyword>
<accession>A0ABP9I924</accession>
<dbReference type="CDD" id="cd06170">
    <property type="entry name" value="LuxR_C_like"/>
    <property type="match status" value="1"/>
</dbReference>
<feature type="domain" description="HTH luxR-type" evidence="3">
    <location>
        <begin position="853"/>
        <end position="918"/>
    </location>
</feature>
<dbReference type="InterPro" id="IPR027417">
    <property type="entry name" value="P-loop_NTPase"/>
</dbReference>
<keyword evidence="1" id="KW-0547">Nucleotide-binding</keyword>
<dbReference type="Pfam" id="PF13191">
    <property type="entry name" value="AAA_16"/>
    <property type="match status" value="1"/>
</dbReference>
<sequence length="924" mass="97804">MIHGRAQEQAAVESLIGAARDGTSGVLVVRGEAGIGKTTLLDHAVAAADGVPVVRGTGVEFEADLPYAGLTMLLRPALGHAAAIPEPQRRALDAALGLASGQAPEPMFVGLAVLSLLSEYAGDGPLLCVVDDAQWLDRVSSDALVFAARRLHAEGVVMLFGARDGEGSFPAPGLPELRLSGLAATDAGALLDAHAAGLSPAARFRVLAEAHGNPLALRELPVALEGENKAAVFRPGQLPLTSRLQLAFHGQVSRLPEATQALLLLAALDDTGDVGVVMRAAETLGAGAADLEPARTADLLHVADGVPRFRHPLIRAAVHQRAPLDRRLAAHRALASALDGPDQADRRAWQLAAASTGPDEDVADALEATAGRARERGGYASAARAYEYAARLTVDPDRRVRRLAQAAQWASEAGDLDRARDFAARSAAGAHDPADRATLALVHGLADFWQGAFPSAHKLLVAGADETADAVPGQAARLLVQAAHAGWYVGETELLTTIDRLAAIKLPADDPITPVAQYLVAALGRAAEDPDGAPPPLLGDVLADVRRVEDASGAEVDARVLQLLCGLALTQGQDSDAHDLAARLVEDSRQRGGIGRLPTLLFFKVEAEQFQDLHTDALATATEALRFAEDTGQQQWISQFHSVLALLRAVEGDEEACHRSADAALATGTGGAMAAGTPWAYWALGILDLGLGRAGAAVTRLEQLAREPLRHHICATRSAPDLVESAVRIGEPERAADQLARFERWAERSRQRWAQAMVLRCQALLADDEAAEDLWTAALARHEPDRRPMERARTALLYGEWLRRMRRKTDARTQLRTALEEFERLGARPWAERARGELDASGTASAARASAPPTGALAVLTPQELQITRLAAQGLSNRDIAAQLFLSPRTVGHHLYKAYPKLGILSRTELAAIPDLGPAAQSGG</sequence>
<protein>
    <submittedName>
        <fullName evidence="4">LuxR family transcriptional regulator</fullName>
    </submittedName>
</protein>
<evidence type="ECO:0000256" key="2">
    <source>
        <dbReference type="ARBA" id="ARBA00022840"/>
    </source>
</evidence>
<dbReference type="PANTHER" id="PTHR16305:SF35">
    <property type="entry name" value="TRANSCRIPTIONAL ACTIVATOR DOMAIN"/>
    <property type="match status" value="1"/>
</dbReference>
<dbReference type="RefSeq" id="WP_345680247.1">
    <property type="nucleotide sequence ID" value="NZ_BAABHS010000043.1"/>
</dbReference>
<organism evidence="4 5">
    <name type="scientific">Yinghuangia aomiensis</name>
    <dbReference type="NCBI Taxonomy" id="676205"/>
    <lineage>
        <taxon>Bacteria</taxon>
        <taxon>Bacillati</taxon>
        <taxon>Actinomycetota</taxon>
        <taxon>Actinomycetes</taxon>
        <taxon>Kitasatosporales</taxon>
        <taxon>Streptomycetaceae</taxon>
        <taxon>Yinghuangia</taxon>
    </lineage>
</organism>
<keyword evidence="2" id="KW-0067">ATP-binding</keyword>
<dbReference type="InterPro" id="IPR000792">
    <property type="entry name" value="Tscrpt_reg_LuxR_C"/>
</dbReference>
<evidence type="ECO:0000313" key="5">
    <source>
        <dbReference type="Proteomes" id="UP001500466"/>
    </source>
</evidence>
<comment type="caution">
    <text evidence="4">The sequence shown here is derived from an EMBL/GenBank/DDBJ whole genome shotgun (WGS) entry which is preliminary data.</text>
</comment>
<proteinExistence type="predicted"/>
<dbReference type="Proteomes" id="UP001500466">
    <property type="component" value="Unassembled WGS sequence"/>
</dbReference>
<name>A0ABP9I924_9ACTN</name>
<dbReference type="EMBL" id="BAABHS010000043">
    <property type="protein sequence ID" value="GAA4991390.1"/>
    <property type="molecule type" value="Genomic_DNA"/>
</dbReference>
<dbReference type="PROSITE" id="PS50043">
    <property type="entry name" value="HTH_LUXR_2"/>
    <property type="match status" value="1"/>
</dbReference>
<dbReference type="InterPro" id="IPR036388">
    <property type="entry name" value="WH-like_DNA-bd_sf"/>
</dbReference>
<dbReference type="SMART" id="SM00421">
    <property type="entry name" value="HTH_LUXR"/>
    <property type="match status" value="1"/>
</dbReference>